<comment type="catalytic activity">
    <reaction evidence="11">
        <text>adenosine + ATP = AMP + ADP + H(+)</text>
        <dbReference type="Rhea" id="RHEA:20824"/>
        <dbReference type="ChEBI" id="CHEBI:15378"/>
        <dbReference type="ChEBI" id="CHEBI:16335"/>
        <dbReference type="ChEBI" id="CHEBI:30616"/>
        <dbReference type="ChEBI" id="CHEBI:456215"/>
        <dbReference type="ChEBI" id="CHEBI:456216"/>
        <dbReference type="EC" id="2.7.1.20"/>
    </reaction>
</comment>
<evidence type="ECO:0000256" key="4">
    <source>
        <dbReference type="ARBA" id="ARBA00012119"/>
    </source>
</evidence>
<dbReference type="GO" id="GO:0005524">
    <property type="term" value="F:ATP binding"/>
    <property type="evidence" value="ECO:0007669"/>
    <property type="project" value="UniProtKB-UniRule"/>
</dbReference>
<evidence type="ECO:0000256" key="8">
    <source>
        <dbReference type="ARBA" id="ARBA00022777"/>
    </source>
</evidence>
<evidence type="ECO:0000256" key="5">
    <source>
        <dbReference type="ARBA" id="ARBA00022679"/>
    </source>
</evidence>
<feature type="domain" description="Carbohydrate kinase PfkB" evidence="12">
    <location>
        <begin position="55"/>
        <end position="343"/>
    </location>
</feature>
<dbReference type="SMR" id="A0A015N6Q5"/>
<keyword evidence="8 11" id="KW-0418">Kinase</keyword>
<feature type="active site" description="Proton acceptor" evidence="10">
    <location>
        <position position="304"/>
    </location>
</feature>
<keyword evidence="7 11" id="KW-0547">Nucleotide-binding</keyword>
<dbReference type="Pfam" id="PF00294">
    <property type="entry name" value="PfkB"/>
    <property type="match status" value="1"/>
</dbReference>
<protein>
    <recommendedName>
        <fullName evidence="4 11">Adenosine kinase</fullName>
        <shortName evidence="11">AK</shortName>
        <ecNumber evidence="4 11">2.7.1.20</ecNumber>
    </recommendedName>
    <alternativeName>
        <fullName evidence="11">Adenosine 5'-phosphotransferase</fullName>
    </alternativeName>
</protein>
<dbReference type="EC" id="2.7.1.20" evidence="4 11"/>
<dbReference type="PRINTS" id="PR00989">
    <property type="entry name" value="ADENOKINASE"/>
</dbReference>
<keyword evidence="9 11" id="KW-0067">ATP-binding</keyword>
<dbReference type="GO" id="GO:0005829">
    <property type="term" value="C:cytosol"/>
    <property type="evidence" value="ECO:0007669"/>
    <property type="project" value="TreeGrafter"/>
</dbReference>
<comment type="pathway">
    <text evidence="2 11">Purine metabolism; AMP biosynthesis via salvage pathway; AMP from adenosine: step 1/1.</text>
</comment>
<dbReference type="InterPro" id="IPR001805">
    <property type="entry name" value="Adenokinase"/>
</dbReference>
<comment type="cofactor">
    <cofactor evidence="1 11">
        <name>Mg(2+)</name>
        <dbReference type="ChEBI" id="CHEBI:18420"/>
    </cofactor>
</comment>
<keyword evidence="11" id="KW-0460">Magnesium</keyword>
<dbReference type="CDD" id="cd01168">
    <property type="entry name" value="adenosine_kinase"/>
    <property type="match status" value="1"/>
</dbReference>
<dbReference type="PANTHER" id="PTHR45769">
    <property type="entry name" value="ADENOSINE KINASE"/>
    <property type="match status" value="1"/>
</dbReference>
<dbReference type="AlphaFoldDB" id="A0A015N6Q5"/>
<dbReference type="InterPro" id="IPR011611">
    <property type="entry name" value="PfkB_dom"/>
</dbReference>
<dbReference type="GO" id="GO:0005634">
    <property type="term" value="C:nucleus"/>
    <property type="evidence" value="ECO:0007669"/>
    <property type="project" value="TreeGrafter"/>
</dbReference>
<dbReference type="GO" id="GO:0006166">
    <property type="term" value="P:purine ribonucleoside salvage"/>
    <property type="evidence" value="ECO:0007669"/>
    <property type="project" value="UniProtKB-KW"/>
</dbReference>
<dbReference type="Gene3D" id="3.30.1110.10">
    <property type="match status" value="1"/>
</dbReference>
<evidence type="ECO:0000256" key="3">
    <source>
        <dbReference type="ARBA" id="ARBA00010688"/>
    </source>
</evidence>
<proteinExistence type="inferred from homology"/>
<evidence type="ECO:0000313" key="14">
    <source>
        <dbReference type="Proteomes" id="UP000022910"/>
    </source>
</evidence>
<dbReference type="STRING" id="1432141.A0A015N6Q5"/>
<dbReference type="Gene3D" id="3.40.1190.20">
    <property type="match status" value="1"/>
</dbReference>
<dbReference type="PANTHER" id="PTHR45769:SF3">
    <property type="entry name" value="ADENOSINE KINASE"/>
    <property type="match status" value="1"/>
</dbReference>
<comment type="caution">
    <text evidence="13">The sequence shown here is derived from an EMBL/GenBank/DDBJ whole genome shotgun (WGS) entry which is preliminary data.</text>
</comment>
<dbReference type="GO" id="GO:0044209">
    <property type="term" value="P:AMP salvage"/>
    <property type="evidence" value="ECO:0007669"/>
    <property type="project" value="UniProtKB-UniRule"/>
</dbReference>
<evidence type="ECO:0000256" key="6">
    <source>
        <dbReference type="ARBA" id="ARBA00022726"/>
    </source>
</evidence>
<keyword evidence="14" id="KW-1185">Reference proteome</keyword>
<dbReference type="SUPFAM" id="SSF53613">
    <property type="entry name" value="Ribokinase-like"/>
    <property type="match status" value="1"/>
</dbReference>
<evidence type="ECO:0000256" key="9">
    <source>
        <dbReference type="ARBA" id="ARBA00022840"/>
    </source>
</evidence>
<keyword evidence="5 11" id="KW-0808">Transferase</keyword>
<keyword evidence="6 11" id="KW-0660">Purine salvage</keyword>
<dbReference type="GO" id="GO:0004001">
    <property type="term" value="F:adenosine kinase activity"/>
    <property type="evidence" value="ECO:0007669"/>
    <property type="project" value="UniProtKB-UniRule"/>
</dbReference>
<organism evidence="13 14">
    <name type="scientific">Rhizophagus irregularis (strain DAOM 197198w)</name>
    <name type="common">Glomus intraradices</name>
    <dbReference type="NCBI Taxonomy" id="1432141"/>
    <lineage>
        <taxon>Eukaryota</taxon>
        <taxon>Fungi</taxon>
        <taxon>Fungi incertae sedis</taxon>
        <taxon>Mucoromycota</taxon>
        <taxon>Glomeromycotina</taxon>
        <taxon>Glomeromycetes</taxon>
        <taxon>Glomerales</taxon>
        <taxon>Glomeraceae</taxon>
        <taxon>Rhizophagus</taxon>
    </lineage>
</organism>
<dbReference type="InterPro" id="IPR029056">
    <property type="entry name" value="Ribokinase-like"/>
</dbReference>
<comment type="function">
    <text evidence="11">ATP dependent phosphorylation of adenosine and other related nucleoside analogs to monophosphate derivatives.</text>
</comment>
<dbReference type="UniPathway" id="UPA00588">
    <property type="reaction ID" value="UER00659"/>
</dbReference>
<evidence type="ECO:0000256" key="10">
    <source>
        <dbReference type="PIRSR" id="PIRSR601805-1"/>
    </source>
</evidence>
<evidence type="ECO:0000256" key="1">
    <source>
        <dbReference type="ARBA" id="ARBA00001946"/>
    </source>
</evidence>
<evidence type="ECO:0000256" key="2">
    <source>
        <dbReference type="ARBA" id="ARBA00004801"/>
    </source>
</evidence>
<reference evidence="13 14" key="1">
    <citation type="submission" date="2014-02" db="EMBL/GenBank/DDBJ databases">
        <title>Single nucleus genome sequencing reveals high similarity among nuclei of an endomycorrhizal fungus.</title>
        <authorList>
            <person name="Lin K."/>
            <person name="Geurts R."/>
            <person name="Zhang Z."/>
            <person name="Limpens E."/>
            <person name="Saunders D.G."/>
            <person name="Mu D."/>
            <person name="Pang E."/>
            <person name="Cao H."/>
            <person name="Cha H."/>
            <person name="Lin T."/>
            <person name="Zhou Q."/>
            <person name="Shang Y."/>
            <person name="Li Y."/>
            <person name="Ivanov S."/>
            <person name="Sharma T."/>
            <person name="Velzen R.V."/>
            <person name="Ruijter N.D."/>
            <person name="Aanen D.K."/>
            <person name="Win J."/>
            <person name="Kamoun S."/>
            <person name="Bisseling T."/>
            <person name="Huang S."/>
        </authorList>
    </citation>
    <scope>NUCLEOTIDE SEQUENCE [LARGE SCALE GENOMIC DNA]</scope>
    <source>
        <strain evidence="14">DAOM197198w</strain>
    </source>
</reference>
<dbReference type="GO" id="GO:0006144">
    <property type="term" value="P:purine nucleobase metabolic process"/>
    <property type="evidence" value="ECO:0007669"/>
    <property type="project" value="TreeGrafter"/>
</dbReference>
<dbReference type="EMBL" id="JEMT01012694">
    <property type="protein sequence ID" value="EXX74878.1"/>
    <property type="molecule type" value="Genomic_DNA"/>
</dbReference>
<evidence type="ECO:0000256" key="11">
    <source>
        <dbReference type="RuleBase" id="RU368116"/>
    </source>
</evidence>
<dbReference type="OrthoDB" id="432447at2759"/>
<dbReference type="HOGENOM" id="CLU_045832_0_0_1"/>
<evidence type="ECO:0000313" key="13">
    <source>
        <dbReference type="EMBL" id="EXX74878.1"/>
    </source>
</evidence>
<evidence type="ECO:0000259" key="12">
    <source>
        <dbReference type="Pfam" id="PF00294"/>
    </source>
</evidence>
<gene>
    <name evidence="13" type="ORF">RirG_047040</name>
</gene>
<sequence length="355" mass="40248">MLTETSNDYILLGIGNSLIDLFVYNNEEVEKLIKKYGLLPKPIDKDFNKINGFLNEVSKYPDTLKVPGGTAQNSLRGAQRLLPPNSTVIIGCIGKDEMGKILRRVLNNDGVRTEYTEIDDYPTGVSSFSKLSNNNYFVRNNKGAATQYNLEDLKSPSKWKFVENAKYIYVCGFILKENFHIVKEIYKHALENNKIYATNLGSVKLVTKYKYRMDEISPYWDIIFGNESEALAFAEMSNWNTTDIFEVTKKLAQLPKHSSNFVRMALITRDARSTIYADQNGTIKEYPIIPIAENDLIDATGAGDSFVGGFLSQFIQGKSIDECIMAGHKLANYIIRQVGTQYDSYDSFEHNEVNY</sequence>
<dbReference type="Proteomes" id="UP000022910">
    <property type="component" value="Unassembled WGS sequence"/>
</dbReference>
<evidence type="ECO:0000256" key="7">
    <source>
        <dbReference type="ARBA" id="ARBA00022741"/>
    </source>
</evidence>
<name>A0A015N6Q5_RHIIW</name>
<comment type="similarity">
    <text evidence="3 11">Belongs to the carbohydrate kinase PfkB family.</text>
</comment>
<accession>A0A015N6Q5</accession>